<dbReference type="InterPro" id="IPR050700">
    <property type="entry name" value="YIM1/Zinc_Alcohol_DH_Fams"/>
</dbReference>
<dbReference type="SMART" id="SM00829">
    <property type="entry name" value="PKS_ER"/>
    <property type="match status" value="1"/>
</dbReference>
<evidence type="ECO:0000259" key="1">
    <source>
        <dbReference type="SMART" id="SM00829"/>
    </source>
</evidence>
<keyword evidence="3" id="KW-1185">Reference proteome</keyword>
<dbReference type="Gene3D" id="3.90.180.10">
    <property type="entry name" value="Medium-chain alcohol dehydrogenases, catalytic domain"/>
    <property type="match status" value="1"/>
</dbReference>
<dbReference type="Pfam" id="PF13602">
    <property type="entry name" value="ADH_zinc_N_2"/>
    <property type="match status" value="1"/>
</dbReference>
<protein>
    <submittedName>
        <fullName evidence="2">NADPH:quinone reductase-like Zn-dependent oxidoreductase</fullName>
    </submittedName>
</protein>
<dbReference type="Proteomes" id="UP000547510">
    <property type="component" value="Unassembled WGS sequence"/>
</dbReference>
<dbReference type="PANTHER" id="PTHR11695">
    <property type="entry name" value="ALCOHOL DEHYDROGENASE RELATED"/>
    <property type="match status" value="1"/>
</dbReference>
<comment type="caution">
    <text evidence="2">The sequence shown here is derived from an EMBL/GenBank/DDBJ whole genome shotgun (WGS) entry which is preliminary data.</text>
</comment>
<dbReference type="Gene3D" id="3.40.50.720">
    <property type="entry name" value="NAD(P)-binding Rossmann-like Domain"/>
    <property type="match status" value="1"/>
</dbReference>
<dbReference type="GO" id="GO:0016491">
    <property type="term" value="F:oxidoreductase activity"/>
    <property type="evidence" value="ECO:0007669"/>
    <property type="project" value="InterPro"/>
</dbReference>
<accession>A0A841CLH0</accession>
<name>A0A841CLH0_9PSEU</name>
<proteinExistence type="predicted"/>
<organism evidence="2 3">
    <name type="scientific">Saccharothrix tamanrassetensis</name>
    <dbReference type="NCBI Taxonomy" id="1051531"/>
    <lineage>
        <taxon>Bacteria</taxon>
        <taxon>Bacillati</taxon>
        <taxon>Actinomycetota</taxon>
        <taxon>Actinomycetes</taxon>
        <taxon>Pseudonocardiales</taxon>
        <taxon>Pseudonocardiaceae</taxon>
        <taxon>Saccharothrix</taxon>
    </lineage>
</organism>
<dbReference type="EMBL" id="JACHJN010000007">
    <property type="protein sequence ID" value="MBB5957940.1"/>
    <property type="molecule type" value="Genomic_DNA"/>
</dbReference>
<sequence length="320" mass="33273">MKAVAYDRYGTPDVLEFRDVPEPVPADDEVLVRVHATSVNFADWLFLRGSPRVLRLGAGLRRPKAPVLGTDLAGRVEAVGAAVTGLRPGDEVFGSGRGAFAELAVAKATHLVAKPAGLSFEQAAAVPMAGLTALHGLRAADVRAGQRVLVNGAAGGVGTFAVRLAKARGCRVTGVCSAGGGELVRSIGADHVIDYGARDFTREGARYDVILDNVGNHALSDLRRALTPKGTLVLNSGRGGRWLGSAPRIVRALATSLFTGQRLKVFFSAVNAADLAELAALVESGRVVPVVGRTLPLARAADAFAYFGEGHARGKVVVTV</sequence>
<feature type="domain" description="Enoyl reductase (ER)" evidence="1">
    <location>
        <begin position="10"/>
        <end position="318"/>
    </location>
</feature>
<dbReference type="InterPro" id="IPR020843">
    <property type="entry name" value="ER"/>
</dbReference>
<dbReference type="PANTHER" id="PTHR11695:SF294">
    <property type="entry name" value="RETICULON-4-INTERACTING PROTEIN 1, MITOCHONDRIAL"/>
    <property type="match status" value="1"/>
</dbReference>
<dbReference type="SUPFAM" id="SSF51735">
    <property type="entry name" value="NAD(P)-binding Rossmann-fold domains"/>
    <property type="match status" value="1"/>
</dbReference>
<reference evidence="2 3" key="1">
    <citation type="submission" date="2020-08" db="EMBL/GenBank/DDBJ databases">
        <title>Genomic Encyclopedia of Type Strains, Phase III (KMG-III): the genomes of soil and plant-associated and newly described type strains.</title>
        <authorList>
            <person name="Whitman W."/>
        </authorList>
    </citation>
    <scope>NUCLEOTIDE SEQUENCE [LARGE SCALE GENOMIC DNA]</scope>
    <source>
        <strain evidence="2 3">CECT 8640</strain>
    </source>
</reference>
<evidence type="ECO:0000313" key="2">
    <source>
        <dbReference type="EMBL" id="MBB5957940.1"/>
    </source>
</evidence>
<evidence type="ECO:0000313" key="3">
    <source>
        <dbReference type="Proteomes" id="UP000547510"/>
    </source>
</evidence>
<dbReference type="AlphaFoldDB" id="A0A841CLH0"/>
<dbReference type="InterPro" id="IPR036291">
    <property type="entry name" value="NAD(P)-bd_dom_sf"/>
</dbReference>
<dbReference type="InterPro" id="IPR013154">
    <property type="entry name" value="ADH-like_N"/>
</dbReference>
<dbReference type="Pfam" id="PF08240">
    <property type="entry name" value="ADH_N"/>
    <property type="match status" value="1"/>
</dbReference>
<dbReference type="RefSeq" id="WP_184693497.1">
    <property type="nucleotide sequence ID" value="NZ_JACHJN010000007.1"/>
</dbReference>
<dbReference type="SUPFAM" id="SSF50129">
    <property type="entry name" value="GroES-like"/>
    <property type="match status" value="1"/>
</dbReference>
<dbReference type="CDD" id="cd08267">
    <property type="entry name" value="MDR1"/>
    <property type="match status" value="1"/>
</dbReference>
<gene>
    <name evidence="2" type="ORF">FHS29_004548</name>
</gene>
<dbReference type="InterPro" id="IPR011032">
    <property type="entry name" value="GroES-like_sf"/>
</dbReference>